<dbReference type="PANTHER" id="PTHR11777">
    <property type="entry name" value="ALANYL-TRNA SYNTHETASE"/>
    <property type="match status" value="1"/>
</dbReference>
<dbReference type="RefSeq" id="WP_308458859.1">
    <property type="nucleotide sequence ID" value="NZ_JAJEPS010000003.1"/>
</dbReference>
<dbReference type="EC" id="6.1.1.7" evidence="13"/>
<keyword evidence="9 13" id="KW-0648">Protein biosynthesis</keyword>
<dbReference type="EMBL" id="JAJEPS010000003">
    <property type="protein sequence ID" value="MCC2125418.1"/>
    <property type="molecule type" value="Genomic_DNA"/>
</dbReference>
<dbReference type="InterPro" id="IPR045864">
    <property type="entry name" value="aa-tRNA-synth_II/BPL/LPL"/>
</dbReference>
<dbReference type="InterPro" id="IPR012947">
    <property type="entry name" value="tRNA_SAD"/>
</dbReference>
<evidence type="ECO:0000256" key="4">
    <source>
        <dbReference type="ARBA" id="ARBA00022723"/>
    </source>
</evidence>
<evidence type="ECO:0000256" key="1">
    <source>
        <dbReference type="ARBA" id="ARBA00008226"/>
    </source>
</evidence>
<keyword evidence="2 13" id="KW-0820">tRNA-binding</keyword>
<dbReference type="PANTHER" id="PTHR11777:SF9">
    <property type="entry name" value="ALANINE--TRNA LIGASE, CYTOPLASMIC"/>
    <property type="match status" value="1"/>
</dbReference>
<dbReference type="GO" id="GO:0016740">
    <property type="term" value="F:transferase activity"/>
    <property type="evidence" value="ECO:0007669"/>
    <property type="project" value="UniProtKB-ARBA"/>
</dbReference>
<comment type="subcellular location">
    <subcellularLocation>
        <location evidence="13">Cytoplasm</location>
    </subcellularLocation>
</comment>
<dbReference type="InterPro" id="IPR050058">
    <property type="entry name" value="Ala-tRNA_ligase"/>
</dbReference>
<evidence type="ECO:0000256" key="9">
    <source>
        <dbReference type="ARBA" id="ARBA00022917"/>
    </source>
</evidence>
<evidence type="ECO:0000256" key="11">
    <source>
        <dbReference type="ARBA" id="ARBA00024779"/>
    </source>
</evidence>
<keyword evidence="3 13" id="KW-0436">Ligase</keyword>
<dbReference type="InterPro" id="IPR023033">
    <property type="entry name" value="Ala_tRNA_ligase_euk/bac"/>
</dbReference>
<evidence type="ECO:0000256" key="6">
    <source>
        <dbReference type="ARBA" id="ARBA00022833"/>
    </source>
</evidence>
<dbReference type="InterPro" id="IPR018165">
    <property type="entry name" value="Ala-tRNA-synth_IIc_core"/>
</dbReference>
<feature type="domain" description="Alanyl-transfer RNA synthetases family profile" evidence="14">
    <location>
        <begin position="4"/>
        <end position="711"/>
    </location>
</feature>
<keyword evidence="13" id="KW-0963">Cytoplasm</keyword>
<name>A0AAE3D994_9FIRM</name>
<protein>
    <recommendedName>
        <fullName evidence="13">Alanine--tRNA ligase</fullName>
        <ecNumber evidence="13">6.1.1.7</ecNumber>
    </recommendedName>
    <alternativeName>
        <fullName evidence="13">Alanyl-tRNA synthetase</fullName>
        <shortName evidence="13">AlaRS</shortName>
    </alternativeName>
</protein>
<dbReference type="SMART" id="SM00863">
    <property type="entry name" value="tRNA_SAD"/>
    <property type="match status" value="1"/>
</dbReference>
<feature type="binding site" evidence="13">
    <location>
        <position position="566"/>
    </location>
    <ligand>
        <name>Zn(2+)</name>
        <dbReference type="ChEBI" id="CHEBI:29105"/>
    </ligand>
</feature>
<dbReference type="InterPro" id="IPR003156">
    <property type="entry name" value="DHHA1_dom"/>
</dbReference>
<sequence length="879" mass="96801">MKEYGVNELRRMFLDFFESKGHLKMKSFSLVPHNDKSLLLINSGMAPLKPYFTGAEIPPRRRVTTCQKCIRTGDIENVGKTARHGTFFEMLGNFSFGDYFKDEAIHWSWEFLTEVVGLDPQRLYPSVYLEDDEAFDIWNKEIGIPADRIFKFGKEDNFWEHGAGPCGPCSEIYYDRGEKYGCGKPGCTVGCDCDRYMEIWNNVFTQFDNDGHNNYTELVQKNIDTGMGLERLASVVQDVDSIFDVDTVRALRDKVCEFAHCEYHKDDVKDVSIRLITDHIRSATFMISDGIMPSNEGRGYVLRRLIRRAARHGRLLGIEGKFLAKLSETVIEGSKDGYPELEEKKEFIFKVLNQEEDKFNKTIDQGLSILAQLEEEMKVAGEKTLSGENAFKLYDTYGFPLDLTKEILEEKGFAIDEEGFKACMEEQRTKARSAREVTNYMGADATVYDEIDAAVTSEFTGYDHLTDESKVTVLTTDTEIVEALTDGQVGTIFTEKTPFYATMGGQEGDKGIITLGDAQFQVEDTIKLLGGKIGHVGHMTKGMIKTGDVVTLKVDAAGRAGTSKNHSATHLLQKALKTVLGSHVEQKGSLVTPDRLRFDFAHFQPMTAEEIAEVEKLVNEKIQEALPVTTQVMDIEEAKKSGAMALFDEKYSEKVRVVSMGDFSKELCGGTHVANTSAITAFKLVSESGIAAGVRRIEALTGDGVFKYYKEQEAELAKAAKLLKTAPQSVCEKIEHLYSEIKSLQAENDALKSKAAKDALGDVMNQVQEIKGVKLLAAKLEGVDMNGLRDLGDQLKEKLGDGVVVLASVNDGKVNLMATATDAAQKKGAHAGNLIKAIAALVGGGGGGRPGMAQAGGKNPAGVDDAIKEAAKVVESQIK</sequence>
<dbReference type="FunFam" id="3.30.54.20:FF:000001">
    <property type="entry name" value="Alanine--tRNA ligase"/>
    <property type="match status" value="1"/>
</dbReference>
<evidence type="ECO:0000256" key="2">
    <source>
        <dbReference type="ARBA" id="ARBA00022555"/>
    </source>
</evidence>
<dbReference type="GO" id="GO:0005524">
    <property type="term" value="F:ATP binding"/>
    <property type="evidence" value="ECO:0007669"/>
    <property type="project" value="UniProtKB-UniRule"/>
</dbReference>
<dbReference type="GO" id="GO:0005829">
    <property type="term" value="C:cytosol"/>
    <property type="evidence" value="ECO:0007669"/>
    <property type="project" value="TreeGrafter"/>
</dbReference>
<dbReference type="SUPFAM" id="SSF55681">
    <property type="entry name" value="Class II aaRS and biotin synthetases"/>
    <property type="match status" value="1"/>
</dbReference>
<keyword evidence="7 13" id="KW-0067">ATP-binding</keyword>
<dbReference type="Gene3D" id="2.40.30.130">
    <property type="match status" value="1"/>
</dbReference>
<dbReference type="FunFam" id="3.10.310.40:FF:000001">
    <property type="entry name" value="Alanine--tRNA ligase"/>
    <property type="match status" value="1"/>
</dbReference>
<dbReference type="InterPro" id="IPR018162">
    <property type="entry name" value="Ala-tRNA-ligase_IIc_anticod-bd"/>
</dbReference>
<dbReference type="NCBIfam" id="TIGR00344">
    <property type="entry name" value="alaS"/>
    <property type="match status" value="1"/>
</dbReference>
<keyword evidence="16" id="KW-1185">Reference proteome</keyword>
<gene>
    <name evidence="13 15" type="primary">alaS</name>
    <name evidence="15" type="ORF">LKD36_04405</name>
</gene>
<dbReference type="GO" id="GO:0140096">
    <property type="term" value="F:catalytic activity, acting on a protein"/>
    <property type="evidence" value="ECO:0007669"/>
    <property type="project" value="UniProtKB-ARBA"/>
</dbReference>
<dbReference type="GO" id="GO:0008270">
    <property type="term" value="F:zinc ion binding"/>
    <property type="evidence" value="ECO:0007669"/>
    <property type="project" value="UniProtKB-UniRule"/>
</dbReference>
<dbReference type="SUPFAM" id="SSF101353">
    <property type="entry name" value="Putative anticodon-binding domain of alanyl-tRNA synthetase (AlaRS)"/>
    <property type="match status" value="1"/>
</dbReference>
<evidence type="ECO:0000256" key="13">
    <source>
        <dbReference type="HAMAP-Rule" id="MF_00036"/>
    </source>
</evidence>
<dbReference type="Gene3D" id="3.10.310.40">
    <property type="match status" value="1"/>
</dbReference>
<dbReference type="AlphaFoldDB" id="A0AAE3D994"/>
<keyword evidence="4 13" id="KW-0479">Metal-binding</keyword>
<dbReference type="InterPro" id="IPR009000">
    <property type="entry name" value="Transl_B-barrel_sf"/>
</dbReference>
<dbReference type="InterPro" id="IPR018164">
    <property type="entry name" value="Ala-tRNA-synth_IIc_N"/>
</dbReference>
<evidence type="ECO:0000256" key="8">
    <source>
        <dbReference type="ARBA" id="ARBA00022884"/>
    </source>
</evidence>
<dbReference type="Gene3D" id="3.30.980.10">
    <property type="entry name" value="Threonyl-trna Synthetase, Chain A, domain 2"/>
    <property type="match status" value="1"/>
</dbReference>
<comment type="function">
    <text evidence="11 13">Catalyzes the attachment of alanine to tRNA(Ala) in a two-step reaction: alanine is first activated by ATP to form Ala-AMP and then transferred to the acceptor end of tRNA(Ala). Also edits incorrectly charged Ser-tRNA(Ala) and Gly-tRNA(Ala) via its editing domain.</text>
</comment>
<dbReference type="InterPro" id="IPR002318">
    <property type="entry name" value="Ala-tRNA-lgiase_IIc"/>
</dbReference>
<dbReference type="Gene3D" id="6.10.250.550">
    <property type="match status" value="1"/>
</dbReference>
<comment type="catalytic activity">
    <reaction evidence="12 13">
        <text>tRNA(Ala) + L-alanine + ATP = L-alanyl-tRNA(Ala) + AMP + diphosphate</text>
        <dbReference type="Rhea" id="RHEA:12540"/>
        <dbReference type="Rhea" id="RHEA-COMP:9657"/>
        <dbReference type="Rhea" id="RHEA-COMP:9923"/>
        <dbReference type="ChEBI" id="CHEBI:30616"/>
        <dbReference type="ChEBI" id="CHEBI:33019"/>
        <dbReference type="ChEBI" id="CHEBI:57972"/>
        <dbReference type="ChEBI" id="CHEBI:78442"/>
        <dbReference type="ChEBI" id="CHEBI:78497"/>
        <dbReference type="ChEBI" id="CHEBI:456215"/>
        <dbReference type="EC" id="6.1.1.7"/>
    </reaction>
</comment>
<reference evidence="15 16" key="1">
    <citation type="submission" date="2021-10" db="EMBL/GenBank/DDBJ databases">
        <title>Anaerobic single-cell dispensing facilitates the cultivation of human gut bacteria.</title>
        <authorList>
            <person name="Afrizal A."/>
        </authorList>
    </citation>
    <scope>NUCLEOTIDE SEQUENCE [LARGE SCALE GENOMIC DNA]</scope>
    <source>
        <strain evidence="15 16">CLA-AA-H276</strain>
    </source>
</reference>
<dbReference type="InterPro" id="IPR018163">
    <property type="entry name" value="Thr/Ala-tRNA-synth_IIc_edit"/>
</dbReference>
<dbReference type="GO" id="GO:0006419">
    <property type="term" value="P:alanyl-tRNA aminoacylation"/>
    <property type="evidence" value="ECO:0007669"/>
    <property type="project" value="UniProtKB-UniRule"/>
</dbReference>
<feature type="binding site" evidence="13">
    <location>
        <position position="570"/>
    </location>
    <ligand>
        <name>Zn(2+)</name>
        <dbReference type="ChEBI" id="CHEBI:29105"/>
    </ligand>
</feature>
<keyword evidence="10 13" id="KW-0030">Aminoacyl-tRNA synthetase</keyword>
<evidence type="ECO:0000256" key="12">
    <source>
        <dbReference type="ARBA" id="ARBA00048300"/>
    </source>
</evidence>
<keyword evidence="8 13" id="KW-0694">RNA-binding</keyword>
<accession>A0AAE3D994</accession>
<keyword evidence="5 13" id="KW-0547">Nucleotide-binding</keyword>
<comment type="caution">
    <text evidence="15">The sequence shown here is derived from an EMBL/GenBank/DDBJ whole genome shotgun (WGS) entry which is preliminary data.</text>
</comment>
<keyword evidence="6 13" id="KW-0862">Zinc</keyword>
<dbReference type="GO" id="GO:0002161">
    <property type="term" value="F:aminoacyl-tRNA deacylase activity"/>
    <property type="evidence" value="ECO:0007669"/>
    <property type="project" value="TreeGrafter"/>
</dbReference>
<evidence type="ECO:0000313" key="16">
    <source>
        <dbReference type="Proteomes" id="UP001198220"/>
    </source>
</evidence>
<evidence type="ECO:0000256" key="5">
    <source>
        <dbReference type="ARBA" id="ARBA00022741"/>
    </source>
</evidence>
<evidence type="ECO:0000256" key="10">
    <source>
        <dbReference type="ARBA" id="ARBA00023146"/>
    </source>
</evidence>
<proteinExistence type="inferred from homology"/>
<dbReference type="FunFam" id="3.30.980.10:FF:000004">
    <property type="entry name" value="Alanine--tRNA ligase, cytoplasmic"/>
    <property type="match status" value="1"/>
</dbReference>
<comment type="cofactor">
    <cofactor evidence="13">
        <name>Zn(2+)</name>
        <dbReference type="ChEBI" id="CHEBI:29105"/>
    </cofactor>
    <text evidence="13">Binds 1 zinc ion per subunit.</text>
</comment>
<feature type="binding site" evidence="13">
    <location>
        <position position="672"/>
    </location>
    <ligand>
        <name>Zn(2+)</name>
        <dbReference type="ChEBI" id="CHEBI:29105"/>
    </ligand>
</feature>
<feature type="binding site" evidence="13">
    <location>
        <position position="668"/>
    </location>
    <ligand>
        <name>Zn(2+)</name>
        <dbReference type="ChEBI" id="CHEBI:29105"/>
    </ligand>
</feature>
<dbReference type="Pfam" id="PF02272">
    <property type="entry name" value="DHHA1"/>
    <property type="match status" value="1"/>
</dbReference>
<dbReference type="Gene3D" id="3.30.54.20">
    <property type="match status" value="1"/>
</dbReference>
<comment type="similarity">
    <text evidence="1 13">Belongs to the class-II aminoacyl-tRNA synthetase family.</text>
</comment>
<dbReference type="Proteomes" id="UP001198220">
    <property type="component" value="Unassembled WGS sequence"/>
</dbReference>
<dbReference type="PRINTS" id="PR00980">
    <property type="entry name" value="TRNASYNTHALA"/>
</dbReference>
<comment type="domain">
    <text evidence="13">Consists of three domains; the N-terminal catalytic domain, the editing domain and the C-terminal C-Ala domain. The editing domain removes incorrectly charged amino acids, while the C-Ala domain, along with tRNA(Ala), serves as a bridge to cooperatively bring together the editing and aminoacylation centers thus stimulating deacylation of misacylated tRNAs.</text>
</comment>
<evidence type="ECO:0000256" key="3">
    <source>
        <dbReference type="ARBA" id="ARBA00022598"/>
    </source>
</evidence>
<dbReference type="Gene3D" id="3.30.930.10">
    <property type="entry name" value="Bira Bifunctional Protein, Domain 2"/>
    <property type="match status" value="1"/>
</dbReference>
<dbReference type="GO" id="GO:0004813">
    <property type="term" value="F:alanine-tRNA ligase activity"/>
    <property type="evidence" value="ECO:0007669"/>
    <property type="project" value="UniProtKB-UniRule"/>
</dbReference>
<dbReference type="HAMAP" id="MF_00036_B">
    <property type="entry name" value="Ala_tRNA_synth_B"/>
    <property type="match status" value="1"/>
</dbReference>
<dbReference type="CDD" id="cd00673">
    <property type="entry name" value="AlaRS_core"/>
    <property type="match status" value="1"/>
</dbReference>
<dbReference type="Pfam" id="PF07973">
    <property type="entry name" value="tRNA_SAD"/>
    <property type="match status" value="1"/>
</dbReference>
<organism evidence="15 16">
    <name type="scientific">Hominiventricola filiformis</name>
    <dbReference type="NCBI Taxonomy" id="2885352"/>
    <lineage>
        <taxon>Bacteria</taxon>
        <taxon>Bacillati</taxon>
        <taxon>Bacillota</taxon>
        <taxon>Clostridia</taxon>
        <taxon>Lachnospirales</taxon>
        <taxon>Lachnospiraceae</taxon>
        <taxon>Hominiventricola</taxon>
    </lineage>
</organism>
<dbReference type="SUPFAM" id="SSF55186">
    <property type="entry name" value="ThrRS/AlaRS common domain"/>
    <property type="match status" value="1"/>
</dbReference>
<dbReference type="FunFam" id="3.30.930.10:FF:000004">
    <property type="entry name" value="Alanine--tRNA ligase"/>
    <property type="match status" value="1"/>
</dbReference>
<dbReference type="SUPFAM" id="SSF50447">
    <property type="entry name" value="Translation proteins"/>
    <property type="match status" value="1"/>
</dbReference>
<dbReference type="PROSITE" id="PS50860">
    <property type="entry name" value="AA_TRNA_LIGASE_II_ALA"/>
    <property type="match status" value="1"/>
</dbReference>
<evidence type="ECO:0000256" key="7">
    <source>
        <dbReference type="ARBA" id="ARBA00022840"/>
    </source>
</evidence>
<dbReference type="Pfam" id="PF01411">
    <property type="entry name" value="tRNA-synt_2c"/>
    <property type="match status" value="1"/>
</dbReference>
<evidence type="ECO:0000259" key="14">
    <source>
        <dbReference type="PROSITE" id="PS50860"/>
    </source>
</evidence>
<evidence type="ECO:0000313" key="15">
    <source>
        <dbReference type="EMBL" id="MCC2125418.1"/>
    </source>
</evidence>
<dbReference type="GO" id="GO:0000049">
    <property type="term" value="F:tRNA binding"/>
    <property type="evidence" value="ECO:0007669"/>
    <property type="project" value="UniProtKB-KW"/>
</dbReference>